<protein>
    <submittedName>
        <fullName evidence="1">Uncharacterized protein</fullName>
    </submittedName>
</protein>
<reference evidence="1" key="1">
    <citation type="submission" date="2020-02" db="EMBL/GenBank/DDBJ databases">
        <authorList>
            <person name="Meier V. D."/>
        </authorList>
    </citation>
    <scope>NUCLEOTIDE SEQUENCE</scope>
    <source>
        <strain evidence="1">AVDCRST_MAG02</strain>
    </source>
</reference>
<dbReference type="AlphaFoldDB" id="A0A6J4R0P5"/>
<dbReference type="EMBL" id="CADCVH010000066">
    <property type="protein sequence ID" value="CAA9459342.1"/>
    <property type="molecule type" value="Genomic_DNA"/>
</dbReference>
<proteinExistence type="predicted"/>
<name>A0A6J4R0P5_9ACTN</name>
<accession>A0A6J4R0P5</accession>
<sequence>MLGQTGQVKRSEFRVDQFLDDFGLDRNVAPVAPPAFYLAIEAPGVAASAAG</sequence>
<organism evidence="1">
    <name type="scientific">uncultured Rubrobacteraceae bacterium</name>
    <dbReference type="NCBI Taxonomy" id="349277"/>
    <lineage>
        <taxon>Bacteria</taxon>
        <taxon>Bacillati</taxon>
        <taxon>Actinomycetota</taxon>
        <taxon>Rubrobacteria</taxon>
        <taxon>Rubrobacterales</taxon>
        <taxon>Rubrobacteraceae</taxon>
        <taxon>environmental samples</taxon>
    </lineage>
</organism>
<evidence type="ECO:0000313" key="1">
    <source>
        <dbReference type="EMBL" id="CAA9459342.1"/>
    </source>
</evidence>
<gene>
    <name evidence="1" type="ORF">AVDCRST_MAG02-1883</name>
</gene>